<feature type="region of interest" description="Disordered" evidence="5">
    <location>
        <begin position="1"/>
        <end position="122"/>
    </location>
</feature>
<evidence type="ECO:0000256" key="2">
    <source>
        <dbReference type="ARBA" id="ARBA00010801"/>
    </source>
</evidence>
<comment type="caution">
    <text evidence="7">The sequence shown here is derived from an EMBL/GenBank/DDBJ whole genome shotgun (WGS) entry which is preliminary data.</text>
</comment>
<feature type="region of interest" description="Disordered" evidence="5">
    <location>
        <begin position="189"/>
        <end position="248"/>
    </location>
</feature>
<dbReference type="PANTHER" id="PTHR12214:SF0">
    <property type="entry name" value="LD29489P"/>
    <property type="match status" value="1"/>
</dbReference>
<gene>
    <name evidence="7" type="ORF">CLODIP_2_CD09766</name>
</gene>
<dbReference type="Proteomes" id="UP000494165">
    <property type="component" value="Unassembled WGS sequence"/>
</dbReference>
<evidence type="ECO:0000313" key="8">
    <source>
        <dbReference type="Proteomes" id="UP000494165"/>
    </source>
</evidence>
<name>A0A8S1CGE2_9INSE</name>
<dbReference type="EMBL" id="CADEPI010000055">
    <property type="protein sequence ID" value="CAB3370827.1"/>
    <property type="molecule type" value="Genomic_DNA"/>
</dbReference>
<dbReference type="OrthoDB" id="429427at2759"/>
<feature type="compositionally biased region" description="Basic and acidic residues" evidence="5">
    <location>
        <begin position="231"/>
        <end position="248"/>
    </location>
</feature>
<feature type="compositionally biased region" description="Acidic residues" evidence="5">
    <location>
        <begin position="59"/>
        <end position="69"/>
    </location>
</feature>
<keyword evidence="8" id="KW-1185">Reference proteome</keyword>
<feature type="compositionally biased region" description="Basic and acidic residues" evidence="5">
    <location>
        <begin position="193"/>
        <end position="209"/>
    </location>
</feature>
<feature type="domain" description="GCF C-terminal" evidence="6">
    <location>
        <begin position="552"/>
        <end position="763"/>
    </location>
</feature>
<evidence type="ECO:0000313" key="7">
    <source>
        <dbReference type="EMBL" id="CAB3370827.1"/>
    </source>
</evidence>
<feature type="compositionally biased region" description="Basic and acidic residues" evidence="5">
    <location>
        <begin position="108"/>
        <end position="117"/>
    </location>
</feature>
<dbReference type="InterPro" id="IPR012890">
    <property type="entry name" value="GCFC2-like"/>
</dbReference>
<dbReference type="Pfam" id="PF07842">
    <property type="entry name" value="GCFC"/>
    <property type="match status" value="1"/>
</dbReference>
<evidence type="ECO:0000256" key="5">
    <source>
        <dbReference type="SAM" id="MobiDB-lite"/>
    </source>
</evidence>
<feature type="coiled-coil region" evidence="4">
    <location>
        <begin position="517"/>
        <end position="551"/>
    </location>
</feature>
<feature type="compositionally biased region" description="Acidic residues" evidence="5">
    <location>
        <begin position="17"/>
        <end position="28"/>
    </location>
</feature>
<proteinExistence type="inferred from homology"/>
<feature type="region of interest" description="Disordered" evidence="5">
    <location>
        <begin position="143"/>
        <end position="162"/>
    </location>
</feature>
<reference evidence="7 8" key="1">
    <citation type="submission" date="2020-04" db="EMBL/GenBank/DDBJ databases">
        <authorList>
            <person name="Alioto T."/>
            <person name="Alioto T."/>
            <person name="Gomez Garrido J."/>
        </authorList>
    </citation>
    <scope>NUCLEOTIDE SEQUENCE [LARGE SCALE GENOMIC DNA]</scope>
</reference>
<keyword evidence="3" id="KW-0539">Nucleus</keyword>
<evidence type="ECO:0000256" key="4">
    <source>
        <dbReference type="SAM" id="Coils"/>
    </source>
</evidence>
<dbReference type="AlphaFoldDB" id="A0A8S1CGE2"/>
<dbReference type="GO" id="GO:0003677">
    <property type="term" value="F:DNA binding"/>
    <property type="evidence" value="ECO:0007669"/>
    <property type="project" value="InterPro"/>
</dbReference>
<evidence type="ECO:0000259" key="6">
    <source>
        <dbReference type="Pfam" id="PF07842"/>
    </source>
</evidence>
<comment type="similarity">
    <text evidence="2">Belongs to the GCF family.</text>
</comment>
<dbReference type="GO" id="GO:0000398">
    <property type="term" value="P:mRNA splicing, via spliceosome"/>
    <property type="evidence" value="ECO:0007669"/>
    <property type="project" value="InterPro"/>
</dbReference>
<evidence type="ECO:0000256" key="3">
    <source>
        <dbReference type="ARBA" id="ARBA00023242"/>
    </source>
</evidence>
<evidence type="ECO:0000256" key="1">
    <source>
        <dbReference type="ARBA" id="ARBA00004123"/>
    </source>
</evidence>
<feature type="compositionally biased region" description="Basic residues" evidence="5">
    <location>
        <begin position="1"/>
        <end position="11"/>
    </location>
</feature>
<dbReference type="PANTHER" id="PTHR12214">
    <property type="entry name" value="GC-RICH SEQUENCE DNA-BINDING FACTOR"/>
    <property type="match status" value="1"/>
</dbReference>
<accession>A0A8S1CGE2</accession>
<protein>
    <recommendedName>
        <fullName evidence="6">GCF C-terminal domain-containing protein</fullName>
    </recommendedName>
</protein>
<keyword evidence="4" id="KW-0175">Coiled coil</keyword>
<organism evidence="7 8">
    <name type="scientific">Cloeon dipterum</name>
    <dbReference type="NCBI Taxonomy" id="197152"/>
    <lineage>
        <taxon>Eukaryota</taxon>
        <taxon>Metazoa</taxon>
        <taxon>Ecdysozoa</taxon>
        <taxon>Arthropoda</taxon>
        <taxon>Hexapoda</taxon>
        <taxon>Insecta</taxon>
        <taxon>Pterygota</taxon>
        <taxon>Palaeoptera</taxon>
        <taxon>Ephemeroptera</taxon>
        <taxon>Pisciforma</taxon>
        <taxon>Baetidae</taxon>
        <taxon>Cloeon</taxon>
    </lineage>
</organism>
<dbReference type="InterPro" id="IPR022783">
    <property type="entry name" value="GCFC_dom"/>
</dbReference>
<dbReference type="GO" id="GO:0005634">
    <property type="term" value="C:nucleus"/>
    <property type="evidence" value="ECO:0007669"/>
    <property type="project" value="UniProtKB-SubCell"/>
</dbReference>
<sequence length="851" mass="98059">MFKKPQKKNLRQRVEDDREIDEPMEVDVVDVSIVKKEKKKKKDDEDKSKTQKTTTLLSFDEDLHDDEGEVFQVRKSSQSRKLQRQMDKERKKRKEKEKLNSNGTSSAKVKEEPKTPDEDLPVIKQIPLKKEKPIILSGREAEFAVERSDSEEEEAEDSSCIKFSKPKQLHDALQRGCIPDAAMIHAARKSRQKARELGDIIPLDEKKSDGANSRLIREDEEDHDASDDEHGEVSRGESKRIDFTVDTTARDQERRREVFLAAQEQEPSEQHSDLDDDEVENWEAQQIRKAVSGAQLAAAHQEAIHQQGIFQQQIQQQQQHTPTLSLNEAPAAEQVLAQMQAKAEAHTPEELCRLLRDRLSSLKETQRRHNVERGNLLLEMDDMVRTTEQMHLGGPERSHRYQFYQNLRGYVTDLVECFDEKMPIVDQLEQRFVNVLKRKSSFLVQRRRQDVMDQATEEAAKTRSVIIEQDENRVTRAAEREGRRLRRRKVREAAKPATDTINSINLVRHYEGLSSDDEQASDDLLAYKNEIEQVKNEAENVFEDVEEEFHQLDLIMKHFEEWKTYDFDSYKEAYVNLSLPKIFSPLVRLTMLTWNPLEENTVDFELTSWFQAMVAYSVRAFTENLESLKSDPDFNLIPLVIETAVLPRLARIIKDAWDPCSSSQTQRLTLTLRKILTEYPKLATRGRISKSVLPEVVKKMKEAIDNDVFIPINPSKTNPGNGHFSQRQFWAAYKLLKNVLAWRGVIGDSNLQDICMGALLGRYLLAALRTCEPMDALEKSRHLLAAMPRSWLTREPQFVQLQMFSTQVTNIVKAIDVTTPGGRDAMMEALVILKSLGAKNTADELGKIYLE</sequence>
<comment type="subcellular location">
    <subcellularLocation>
        <location evidence="1">Nucleus</location>
    </subcellularLocation>
</comment>
<feature type="compositionally biased region" description="Acidic residues" evidence="5">
    <location>
        <begin position="218"/>
        <end position="230"/>
    </location>
</feature>